<reference evidence="1" key="1">
    <citation type="submission" date="2014-05" db="EMBL/GenBank/DDBJ databases">
        <title>The transcriptome of the halophilic microalga Tetraselmis sp. GSL018 isolated from the Great Salt Lake, Utah.</title>
        <authorList>
            <person name="Jinkerson R.E."/>
            <person name="D'Adamo S."/>
            <person name="Posewitz M.C."/>
        </authorList>
    </citation>
    <scope>NUCLEOTIDE SEQUENCE</scope>
    <source>
        <strain evidence="1">GSL018</strain>
    </source>
</reference>
<name>A0A061SCQ8_9CHLO</name>
<feature type="non-terminal residue" evidence="1">
    <location>
        <position position="45"/>
    </location>
</feature>
<dbReference type="EMBL" id="GBEZ01004375">
    <property type="protein sequence ID" value="JAC80839.1"/>
    <property type="molecule type" value="Transcribed_RNA"/>
</dbReference>
<sequence length="45" mass="4791">MERSSRPKTVAIAFHQHLPHPLSQEVSPCNGLTAAMCACLSTAPT</sequence>
<gene>
    <name evidence="1" type="ORF">TSPGSL018_9330</name>
</gene>
<organism evidence="1">
    <name type="scientific">Tetraselmis sp. GSL018</name>
    <dbReference type="NCBI Taxonomy" id="582737"/>
    <lineage>
        <taxon>Eukaryota</taxon>
        <taxon>Viridiplantae</taxon>
        <taxon>Chlorophyta</taxon>
        <taxon>core chlorophytes</taxon>
        <taxon>Chlorodendrophyceae</taxon>
        <taxon>Chlorodendrales</taxon>
        <taxon>Chlorodendraceae</taxon>
        <taxon>Tetraselmis</taxon>
    </lineage>
</organism>
<proteinExistence type="predicted"/>
<accession>A0A061SCQ8</accession>
<evidence type="ECO:0000313" key="1">
    <source>
        <dbReference type="EMBL" id="JAC80839.1"/>
    </source>
</evidence>
<dbReference type="AlphaFoldDB" id="A0A061SCQ8"/>
<protein>
    <submittedName>
        <fullName evidence="1">Uncharacterized protein</fullName>
    </submittedName>
</protein>